<organism evidence="8 9">
    <name type="scientific">Endozoicomonas elysicola</name>
    <dbReference type="NCBI Taxonomy" id="305900"/>
    <lineage>
        <taxon>Bacteria</taxon>
        <taxon>Pseudomonadati</taxon>
        <taxon>Pseudomonadota</taxon>
        <taxon>Gammaproteobacteria</taxon>
        <taxon>Oceanospirillales</taxon>
        <taxon>Endozoicomonadaceae</taxon>
        <taxon>Endozoicomonas</taxon>
    </lineage>
</organism>
<keyword evidence="6" id="KW-0119">Carbohydrate metabolism</keyword>
<dbReference type="Pfam" id="PF24996">
    <property type="entry name" value="NANM"/>
    <property type="match status" value="1"/>
</dbReference>
<sequence>MKKSSLAKVTALAALVSASSMAMASQQWPDLPEGIKNGVGVQVGSVVYVGLGSAGDSFYSLDVEAKNPQWKQLANFKGSVPDQAAAAAADGKIYVLGGSGKVQASDKAPVVLDTVHAYDIKKNQWSEVKTKTPVGMLGASAYALNDQEIVILGGYNKNKFDTYLSDILSIDQKKDPEKWQKVVDDFMGMTPEEYQWNKKIQVYNVAKNSWSVRGESPYLPNCGAALVGEGNEITLVSGEVKPGLRTPMVKSVTIEGKSAQWEELAQLPTPIGAELQEGVAGAYAGNSNGALLVAGGANFHGARAQSIRGQWFAHEGFPKAWNSEIYAYEDGGWKQTNTKLPEGLAYGASFTTSKGVLMVGGEGSDGQGRSDVYMLSYNGSDVKITN</sequence>
<dbReference type="NCBIfam" id="NF010730">
    <property type="entry name" value="PRK14131.1"/>
    <property type="match status" value="1"/>
</dbReference>
<dbReference type="GO" id="GO:0016853">
    <property type="term" value="F:isomerase activity"/>
    <property type="evidence" value="ECO:0007669"/>
    <property type="project" value="UniProtKB-KW"/>
</dbReference>
<feature type="signal peptide" evidence="7">
    <location>
        <begin position="1"/>
        <end position="24"/>
    </location>
</feature>
<dbReference type="PANTHER" id="PTHR45632">
    <property type="entry name" value="LD33804P"/>
    <property type="match status" value="1"/>
</dbReference>
<dbReference type="InterPro" id="IPR015915">
    <property type="entry name" value="Kelch-typ_b-propeller"/>
</dbReference>
<evidence type="ECO:0000313" key="8">
    <source>
        <dbReference type="EMBL" id="KEI73303.1"/>
    </source>
</evidence>
<dbReference type="InterPro" id="IPR011043">
    <property type="entry name" value="Gal_Oxase/kelch_b-propeller"/>
</dbReference>
<evidence type="ECO:0000256" key="6">
    <source>
        <dbReference type="ARBA" id="ARBA00023277"/>
    </source>
</evidence>
<dbReference type="AlphaFoldDB" id="A0A081KGM7"/>
<evidence type="ECO:0000256" key="3">
    <source>
        <dbReference type="ARBA" id="ARBA00022737"/>
    </source>
</evidence>
<dbReference type="Gene3D" id="2.120.10.80">
    <property type="entry name" value="Kelch-type beta propeller"/>
    <property type="match status" value="2"/>
</dbReference>
<dbReference type="Proteomes" id="UP000027997">
    <property type="component" value="Unassembled WGS sequence"/>
</dbReference>
<dbReference type="InterPro" id="IPR019936">
    <property type="entry name" value="NanM_proteobact"/>
</dbReference>
<evidence type="ECO:0000256" key="4">
    <source>
        <dbReference type="ARBA" id="ARBA00022764"/>
    </source>
</evidence>
<feature type="chain" id="PRO_5001758954" evidence="7">
    <location>
        <begin position="25"/>
        <end position="386"/>
    </location>
</feature>
<proteinExistence type="predicted"/>
<gene>
    <name evidence="8" type="ORF">GV64_23585</name>
</gene>
<evidence type="ECO:0000256" key="2">
    <source>
        <dbReference type="ARBA" id="ARBA00022729"/>
    </source>
</evidence>
<dbReference type="InterPro" id="IPR056734">
    <property type="entry name" value="NANM"/>
</dbReference>
<keyword evidence="2 7" id="KW-0732">Signal</keyword>
<keyword evidence="9" id="KW-1185">Reference proteome</keyword>
<evidence type="ECO:0000313" key="9">
    <source>
        <dbReference type="Proteomes" id="UP000027997"/>
    </source>
</evidence>
<dbReference type="eggNOG" id="COG3055">
    <property type="taxonomic scope" value="Bacteria"/>
</dbReference>
<dbReference type="PANTHER" id="PTHR45632:SF3">
    <property type="entry name" value="KELCH-LIKE PROTEIN 32"/>
    <property type="match status" value="1"/>
</dbReference>
<keyword evidence="3" id="KW-0677">Repeat</keyword>
<reference evidence="8 9" key="1">
    <citation type="submission" date="2014-06" db="EMBL/GenBank/DDBJ databases">
        <title>Whole Genome Sequences of Three Symbiotic Endozoicomonas Bacteria.</title>
        <authorList>
            <person name="Neave M.J."/>
            <person name="Apprill A."/>
            <person name="Voolstra C.R."/>
        </authorList>
    </citation>
    <scope>NUCLEOTIDE SEQUENCE [LARGE SCALE GENOMIC DNA]</scope>
    <source>
        <strain evidence="8 9">DSM 22380</strain>
    </source>
</reference>
<dbReference type="NCBIfam" id="TIGR03547">
    <property type="entry name" value="muta_rot_YjhT"/>
    <property type="match status" value="1"/>
</dbReference>
<dbReference type="STRING" id="305900.GV64_23585"/>
<evidence type="ECO:0000256" key="5">
    <source>
        <dbReference type="ARBA" id="ARBA00023235"/>
    </source>
</evidence>
<evidence type="ECO:0000256" key="1">
    <source>
        <dbReference type="ARBA" id="ARBA00022441"/>
    </source>
</evidence>
<keyword evidence="1" id="KW-0880">Kelch repeat</keyword>
<keyword evidence="5" id="KW-0413">Isomerase</keyword>
<keyword evidence="4" id="KW-0574">Periplasm</keyword>
<comment type="caution">
    <text evidence="8">The sequence shown here is derived from an EMBL/GenBank/DDBJ whole genome shotgun (WGS) entry which is preliminary data.</text>
</comment>
<dbReference type="RefSeq" id="WP_020581836.1">
    <property type="nucleotide sequence ID" value="NZ_JOJP01000001.1"/>
</dbReference>
<protein>
    <submittedName>
        <fullName evidence="8">N-acetylneuraminic acid mutarotase</fullName>
    </submittedName>
</protein>
<accession>A0A081KGM7</accession>
<dbReference type="SUPFAM" id="SSF50965">
    <property type="entry name" value="Galactose oxidase, central domain"/>
    <property type="match status" value="1"/>
</dbReference>
<evidence type="ECO:0000256" key="7">
    <source>
        <dbReference type="SAM" id="SignalP"/>
    </source>
</evidence>
<dbReference type="EMBL" id="JOJP01000001">
    <property type="protein sequence ID" value="KEI73303.1"/>
    <property type="molecule type" value="Genomic_DNA"/>
</dbReference>
<name>A0A081KGM7_9GAMM</name>